<comment type="pathway">
    <text evidence="10">Cofactor biosynthesis; adenosylcobalamin biosynthesis.</text>
</comment>
<dbReference type="GO" id="GO:0015087">
    <property type="term" value="F:cobalt ion transmembrane transporter activity"/>
    <property type="evidence" value="ECO:0007669"/>
    <property type="project" value="UniProtKB-UniRule"/>
</dbReference>
<dbReference type="PANTHER" id="PTHR38662:SF1">
    <property type="entry name" value="COBALT TRANSPORT PROTEIN CBIN"/>
    <property type="match status" value="1"/>
</dbReference>
<evidence type="ECO:0000256" key="10">
    <source>
        <dbReference type="HAMAP-Rule" id="MF_00330"/>
    </source>
</evidence>
<dbReference type="NCBIfam" id="NF002780">
    <property type="entry name" value="PRK02898.1"/>
    <property type="match status" value="1"/>
</dbReference>
<evidence type="ECO:0000256" key="9">
    <source>
        <dbReference type="ARBA" id="ARBA00023285"/>
    </source>
</evidence>
<evidence type="ECO:0000313" key="11">
    <source>
        <dbReference type="EMBL" id="MBB3676849.1"/>
    </source>
</evidence>
<comment type="caution">
    <text evidence="10">Lacks conserved residue(s) required for the propagation of feature annotation.</text>
</comment>
<dbReference type="Proteomes" id="UP000580718">
    <property type="component" value="Unassembled WGS sequence"/>
</dbReference>
<comment type="subcellular location">
    <subcellularLocation>
        <location evidence="10">Cell membrane</location>
        <topology evidence="10">Multi-pass membrane protein</topology>
    </subcellularLocation>
</comment>
<keyword evidence="6 10" id="KW-1133">Transmembrane helix</keyword>
<sequence>MRRRHLVTALLVLAVVALFALPLLVGGDSEYAGTDSQATELIEESDPGYQPWFESVFSPGSSEVESGLFALQAALGGGVLGYVLGRLRGRRVAEEQAAPAPPPPS</sequence>
<accession>A0A323V5I5</accession>
<dbReference type="InterPro" id="IPR003705">
    <property type="entry name" value="CbiN"/>
</dbReference>
<keyword evidence="4 10" id="KW-0169">Cobalamin biosynthesis</keyword>
<keyword evidence="7 10" id="KW-0406">Ion transport</keyword>
<evidence type="ECO:0000313" key="13">
    <source>
        <dbReference type="Proteomes" id="UP000247602"/>
    </source>
</evidence>
<dbReference type="EMBL" id="JACIBU010000001">
    <property type="protein sequence ID" value="MBB3676849.1"/>
    <property type="molecule type" value="Genomic_DNA"/>
</dbReference>
<dbReference type="AlphaFoldDB" id="A0A323V5I5"/>
<keyword evidence="8 10" id="KW-0472">Membrane</keyword>
<comment type="similarity">
    <text evidence="10">Belongs to the CbiN family.</text>
</comment>
<evidence type="ECO:0000256" key="3">
    <source>
        <dbReference type="ARBA" id="ARBA00022475"/>
    </source>
</evidence>
<keyword evidence="1 10" id="KW-0171">Cobalt transport</keyword>
<dbReference type="UniPathway" id="UPA00148"/>
<dbReference type="PANTHER" id="PTHR38662">
    <property type="entry name" value="COBALT TRANSPORT PROTEIN CBIN"/>
    <property type="match status" value="1"/>
</dbReference>
<keyword evidence="9 10" id="KW-0170">Cobalt</keyword>
<reference evidence="11 14" key="2">
    <citation type="submission" date="2020-08" db="EMBL/GenBank/DDBJ databases">
        <title>Sequencing the genomes of 1000 actinobacteria strains.</title>
        <authorList>
            <person name="Klenk H.-P."/>
        </authorList>
    </citation>
    <scope>NUCLEOTIDE SEQUENCE [LARGE SCALE GENOMIC DNA]</scope>
    <source>
        <strain evidence="11 14">DSM 16678</strain>
    </source>
</reference>
<keyword evidence="2 10" id="KW-0813">Transport</keyword>
<dbReference type="OrthoDB" id="1551318at2"/>
<organism evidence="12 13">
    <name type="scientific">Modestobacter versicolor</name>
    <dbReference type="NCBI Taxonomy" id="429133"/>
    <lineage>
        <taxon>Bacteria</taxon>
        <taxon>Bacillati</taxon>
        <taxon>Actinomycetota</taxon>
        <taxon>Actinomycetes</taxon>
        <taxon>Geodermatophilales</taxon>
        <taxon>Geodermatophilaceae</taxon>
        <taxon>Modestobacter</taxon>
    </lineage>
</organism>
<reference evidence="12 13" key="1">
    <citation type="submission" date="2018-06" db="EMBL/GenBank/DDBJ databases">
        <title>Draft genome sequence of Modestobacter versicolor CP153-2.</title>
        <authorList>
            <person name="Gundlapally S.R."/>
        </authorList>
    </citation>
    <scope>NUCLEOTIDE SEQUENCE [LARGE SCALE GENOMIC DNA]</scope>
    <source>
        <strain evidence="12 13">CP153-2</strain>
    </source>
</reference>
<protein>
    <recommendedName>
        <fullName evidence="10">Cobalt transport protein CbiN</fullName>
    </recommendedName>
    <alternativeName>
        <fullName evidence="10">Energy-coupling factor transporter probable substrate-capture protein CbiN</fullName>
        <shortName evidence="10">ECF transporter S component CbiN</shortName>
    </alternativeName>
</protein>
<evidence type="ECO:0000256" key="6">
    <source>
        <dbReference type="ARBA" id="ARBA00022989"/>
    </source>
</evidence>
<comment type="function">
    <text evidence="10">Part of the energy-coupling factor (ECF) transporter complex CbiMNOQ involved in cobalt import.</text>
</comment>
<dbReference type="HAMAP" id="MF_00330">
    <property type="entry name" value="CbiN"/>
    <property type="match status" value="1"/>
</dbReference>
<keyword evidence="5 10" id="KW-0812">Transmembrane</keyword>
<evidence type="ECO:0000313" key="12">
    <source>
        <dbReference type="EMBL" id="PZA19363.1"/>
    </source>
</evidence>
<proteinExistence type="inferred from homology"/>
<evidence type="ECO:0000313" key="14">
    <source>
        <dbReference type="Proteomes" id="UP000580718"/>
    </source>
</evidence>
<dbReference type="RefSeq" id="WP_110554167.1">
    <property type="nucleotide sequence ID" value="NZ_JACIBU010000001.1"/>
</dbReference>
<dbReference type="GO" id="GO:0009236">
    <property type="term" value="P:cobalamin biosynthetic process"/>
    <property type="evidence" value="ECO:0007669"/>
    <property type="project" value="UniProtKB-UniRule"/>
</dbReference>
<dbReference type="EMBL" id="QKNV01000356">
    <property type="protein sequence ID" value="PZA19363.1"/>
    <property type="molecule type" value="Genomic_DNA"/>
</dbReference>
<gene>
    <name evidence="10" type="primary">cbiN</name>
    <name evidence="12" type="ORF">DMO24_21135</name>
    <name evidence="11" type="ORF">FHX36_002584</name>
</gene>
<keyword evidence="13" id="KW-1185">Reference proteome</keyword>
<evidence type="ECO:0000256" key="4">
    <source>
        <dbReference type="ARBA" id="ARBA00022573"/>
    </source>
</evidence>
<dbReference type="GO" id="GO:0005886">
    <property type="term" value="C:plasma membrane"/>
    <property type="evidence" value="ECO:0007669"/>
    <property type="project" value="UniProtKB-SubCell"/>
</dbReference>
<evidence type="ECO:0000256" key="8">
    <source>
        <dbReference type="ARBA" id="ARBA00023136"/>
    </source>
</evidence>
<evidence type="ECO:0000256" key="7">
    <source>
        <dbReference type="ARBA" id="ARBA00023065"/>
    </source>
</evidence>
<dbReference type="Proteomes" id="UP000247602">
    <property type="component" value="Unassembled WGS sequence"/>
</dbReference>
<comment type="subunit">
    <text evidence="10">Forms an energy-coupling factor (ECF) transporter complex composed of an ATP-binding protein (A component, CbiO), a transmembrane protein (T component, CbiQ) and 2 possible substrate-capture proteins (S components, CbiM and CbiN) of unknown stoichimetry.</text>
</comment>
<evidence type="ECO:0000256" key="5">
    <source>
        <dbReference type="ARBA" id="ARBA00022692"/>
    </source>
</evidence>
<comment type="caution">
    <text evidence="12">The sequence shown here is derived from an EMBL/GenBank/DDBJ whole genome shotgun (WGS) entry which is preliminary data.</text>
</comment>
<evidence type="ECO:0000256" key="2">
    <source>
        <dbReference type="ARBA" id="ARBA00022448"/>
    </source>
</evidence>
<keyword evidence="3 10" id="KW-1003">Cell membrane</keyword>
<evidence type="ECO:0000256" key="1">
    <source>
        <dbReference type="ARBA" id="ARBA00022426"/>
    </source>
</evidence>
<name>A0A323V5I5_9ACTN</name>
<feature type="transmembrane region" description="Helical" evidence="10">
    <location>
        <begin position="67"/>
        <end position="85"/>
    </location>
</feature>
<dbReference type="Pfam" id="PF02553">
    <property type="entry name" value="CbiN"/>
    <property type="match status" value="1"/>
</dbReference>